<dbReference type="PROSITE" id="PS50928">
    <property type="entry name" value="ABC_TM1"/>
    <property type="match status" value="1"/>
</dbReference>
<dbReference type="GO" id="GO:0005886">
    <property type="term" value="C:plasma membrane"/>
    <property type="evidence" value="ECO:0007669"/>
    <property type="project" value="UniProtKB-SubCell"/>
</dbReference>
<dbReference type="Proteomes" id="UP000516369">
    <property type="component" value="Chromosome"/>
</dbReference>
<keyword evidence="7 8" id="KW-0472">Membrane</keyword>
<feature type="transmembrane region" description="Helical" evidence="8">
    <location>
        <begin position="120"/>
        <end position="142"/>
    </location>
</feature>
<feature type="transmembrane region" description="Helical" evidence="8">
    <location>
        <begin position="183"/>
        <end position="207"/>
    </location>
</feature>
<dbReference type="InterPro" id="IPR000515">
    <property type="entry name" value="MetI-like"/>
</dbReference>
<sequence length="317" mass="34558">MIGRTLWVEFFNNRDWPAGERGCHRAARRPCPADDAVPKAAGEGSPNRRHIVVRPGFTPVTILALTFGFAFLYLPILLLILFSFNASRLVTVWGGFSLKWYSELLANTQLLDSVWVTLRVGMTSATLALVFGTLAGITLVRFTRFRGRVLFSGMVFAPLVMPEVITGLSLLLLFVSLDWDRGMWTVIIAHTTFATAYVSVVVQSRLLTFDVMLEEAAMDLGATPLKTFFVITLPVIAPALVSGWLLAFTLSLDDLVIASFTTGPGATTLPMRIYSQVRLGVTPEINAISTVLIGLVTLGVITASVLQKRQLARGPAA</sequence>
<feature type="transmembrane region" description="Helical" evidence="8">
    <location>
        <begin position="57"/>
        <end position="84"/>
    </location>
</feature>
<feature type="transmembrane region" description="Helical" evidence="8">
    <location>
        <begin position="285"/>
        <end position="306"/>
    </location>
</feature>
<dbReference type="KEGG" id="dvn:HQ394_08360"/>
<keyword evidence="5 8" id="KW-0812">Transmembrane</keyword>
<dbReference type="AlphaFoldDB" id="A0A7H1N680"/>
<feature type="transmembrane region" description="Helical" evidence="8">
    <location>
        <begin position="149"/>
        <end position="177"/>
    </location>
</feature>
<name>A0A7H1N680_9PROT</name>
<evidence type="ECO:0000313" key="10">
    <source>
        <dbReference type="EMBL" id="QNT71216.1"/>
    </source>
</evidence>
<dbReference type="PANTHER" id="PTHR43848">
    <property type="entry name" value="PUTRESCINE TRANSPORT SYSTEM PERMEASE PROTEIN POTI"/>
    <property type="match status" value="1"/>
</dbReference>
<dbReference type="EMBL" id="CP053923">
    <property type="protein sequence ID" value="QNT71216.1"/>
    <property type="molecule type" value="Genomic_DNA"/>
</dbReference>
<dbReference type="CDD" id="cd06261">
    <property type="entry name" value="TM_PBP2"/>
    <property type="match status" value="1"/>
</dbReference>
<evidence type="ECO:0000256" key="8">
    <source>
        <dbReference type="RuleBase" id="RU363032"/>
    </source>
</evidence>
<dbReference type="GO" id="GO:0055085">
    <property type="term" value="P:transmembrane transport"/>
    <property type="evidence" value="ECO:0007669"/>
    <property type="project" value="InterPro"/>
</dbReference>
<feature type="domain" description="ABC transmembrane type-1" evidence="9">
    <location>
        <begin position="114"/>
        <end position="306"/>
    </location>
</feature>
<evidence type="ECO:0000313" key="11">
    <source>
        <dbReference type="Proteomes" id="UP000516369"/>
    </source>
</evidence>
<feature type="transmembrane region" description="Helical" evidence="8">
    <location>
        <begin position="228"/>
        <end position="250"/>
    </location>
</feature>
<evidence type="ECO:0000256" key="6">
    <source>
        <dbReference type="ARBA" id="ARBA00022989"/>
    </source>
</evidence>
<evidence type="ECO:0000256" key="1">
    <source>
        <dbReference type="ARBA" id="ARBA00004651"/>
    </source>
</evidence>
<reference evidence="10 11" key="1">
    <citation type="submission" date="2020-05" db="EMBL/GenBank/DDBJ databases">
        <title>Complete closed genome sequence of Defluviicoccus vanus.</title>
        <authorList>
            <person name="Bessarab I."/>
            <person name="Arumugam K."/>
            <person name="Maszenan A.M."/>
            <person name="Seviour R.J."/>
            <person name="Williams R.B."/>
        </authorList>
    </citation>
    <scope>NUCLEOTIDE SEQUENCE [LARGE SCALE GENOMIC DNA]</scope>
    <source>
        <strain evidence="10 11">Ben 114</strain>
    </source>
</reference>
<evidence type="ECO:0000259" key="9">
    <source>
        <dbReference type="PROSITE" id="PS50928"/>
    </source>
</evidence>
<evidence type="ECO:0000256" key="2">
    <source>
        <dbReference type="ARBA" id="ARBA00007069"/>
    </source>
</evidence>
<keyword evidence="11" id="KW-1185">Reference proteome</keyword>
<evidence type="ECO:0000256" key="5">
    <source>
        <dbReference type="ARBA" id="ARBA00022692"/>
    </source>
</evidence>
<evidence type="ECO:0000256" key="4">
    <source>
        <dbReference type="ARBA" id="ARBA00022475"/>
    </source>
</evidence>
<protein>
    <submittedName>
        <fullName evidence="10">ABC transporter permease subunit</fullName>
    </submittedName>
</protein>
<organism evidence="10 11">
    <name type="scientific">Defluviicoccus vanus</name>
    <dbReference type="NCBI Taxonomy" id="111831"/>
    <lineage>
        <taxon>Bacteria</taxon>
        <taxon>Pseudomonadati</taxon>
        <taxon>Pseudomonadota</taxon>
        <taxon>Alphaproteobacteria</taxon>
        <taxon>Rhodospirillales</taxon>
        <taxon>Rhodospirillaceae</taxon>
        <taxon>Defluviicoccus</taxon>
    </lineage>
</organism>
<keyword evidence="6 8" id="KW-1133">Transmembrane helix</keyword>
<comment type="similarity">
    <text evidence="2">Belongs to the binding-protein-dependent transport system permease family. CysTW subfamily.</text>
</comment>
<dbReference type="Pfam" id="PF00528">
    <property type="entry name" value="BPD_transp_1"/>
    <property type="match status" value="1"/>
</dbReference>
<evidence type="ECO:0000256" key="7">
    <source>
        <dbReference type="ARBA" id="ARBA00023136"/>
    </source>
</evidence>
<dbReference type="PANTHER" id="PTHR43848:SF2">
    <property type="entry name" value="PUTRESCINE TRANSPORT SYSTEM PERMEASE PROTEIN POTI"/>
    <property type="match status" value="1"/>
</dbReference>
<keyword evidence="4" id="KW-1003">Cell membrane</keyword>
<dbReference type="InterPro" id="IPR051789">
    <property type="entry name" value="Bact_Polyamine_Transport"/>
</dbReference>
<dbReference type="SUPFAM" id="SSF161098">
    <property type="entry name" value="MetI-like"/>
    <property type="match status" value="1"/>
</dbReference>
<accession>A0A7H1N680</accession>
<dbReference type="Gene3D" id="1.10.3720.10">
    <property type="entry name" value="MetI-like"/>
    <property type="match status" value="1"/>
</dbReference>
<dbReference type="InterPro" id="IPR035906">
    <property type="entry name" value="MetI-like_sf"/>
</dbReference>
<comment type="subcellular location">
    <subcellularLocation>
        <location evidence="1 8">Cell membrane</location>
        <topology evidence="1 8">Multi-pass membrane protein</topology>
    </subcellularLocation>
</comment>
<keyword evidence="3 8" id="KW-0813">Transport</keyword>
<evidence type="ECO:0000256" key="3">
    <source>
        <dbReference type="ARBA" id="ARBA00022448"/>
    </source>
</evidence>
<proteinExistence type="inferred from homology"/>
<gene>
    <name evidence="10" type="ORF">HQ394_08360</name>
</gene>